<dbReference type="InterPro" id="IPR017795">
    <property type="entry name" value="ABBA_NscD-like"/>
</dbReference>
<dbReference type="GO" id="GO:0009820">
    <property type="term" value="P:alkaloid metabolic process"/>
    <property type="evidence" value="ECO:0007669"/>
    <property type="project" value="InterPro"/>
</dbReference>
<dbReference type="EMBL" id="JAANER010000002">
    <property type="protein sequence ID" value="KAG9193146.1"/>
    <property type="molecule type" value="Genomic_DNA"/>
</dbReference>
<dbReference type="SFLD" id="SFLDS00036">
    <property type="entry name" value="Aromatic_Prenyltransferase"/>
    <property type="match status" value="1"/>
</dbReference>
<dbReference type="Pfam" id="PF11991">
    <property type="entry name" value="Trp_DMAT"/>
    <property type="match status" value="1"/>
</dbReference>
<dbReference type="CDD" id="cd13929">
    <property type="entry name" value="PT-DMATS_CymD"/>
    <property type="match status" value="1"/>
</dbReference>
<dbReference type="NCBIfam" id="TIGR03429">
    <property type="entry name" value="arom_pren_DMATS"/>
    <property type="match status" value="1"/>
</dbReference>
<name>A0AAD4NQN3_9PLEO</name>
<comment type="similarity">
    <text evidence="1">Belongs to the tryptophan dimethylallyltransferase family.</text>
</comment>
<dbReference type="PANTHER" id="PTHR40627:SF4">
    <property type="entry name" value="PRENYLTRANSFERASE ASQH1-RELATED"/>
    <property type="match status" value="1"/>
</dbReference>
<evidence type="ECO:0000313" key="3">
    <source>
        <dbReference type="EMBL" id="KAG9193146.1"/>
    </source>
</evidence>
<accession>A0AAD4NQN3</accession>
<comment type="caution">
    <text evidence="3">The sequence shown here is derived from an EMBL/GenBank/DDBJ whole genome shotgun (WGS) entry which is preliminary data.</text>
</comment>
<proteinExistence type="inferred from homology"/>
<dbReference type="AlphaFoldDB" id="A0AAD4NQN3"/>
<evidence type="ECO:0000256" key="2">
    <source>
        <dbReference type="ARBA" id="ARBA00022679"/>
    </source>
</evidence>
<dbReference type="SFLD" id="SFLDG01162">
    <property type="entry name" value="I"/>
    <property type="match status" value="1"/>
</dbReference>
<reference evidence="3" key="1">
    <citation type="submission" date="2021-07" db="EMBL/GenBank/DDBJ databases">
        <title>Genome Resource of American Ginseng Black Spot Pathogen Alternaria panax.</title>
        <authorList>
            <person name="Qiu C."/>
            <person name="Wang W."/>
            <person name="Liu Z."/>
        </authorList>
    </citation>
    <scope>NUCLEOTIDE SEQUENCE</scope>
    <source>
        <strain evidence="3">BNCC115425</strain>
    </source>
</reference>
<evidence type="ECO:0000313" key="4">
    <source>
        <dbReference type="Proteomes" id="UP001199106"/>
    </source>
</evidence>
<dbReference type="GO" id="GO:0004659">
    <property type="term" value="F:prenyltransferase activity"/>
    <property type="evidence" value="ECO:0007669"/>
    <property type="project" value="TreeGrafter"/>
</dbReference>
<dbReference type="PANTHER" id="PTHR40627">
    <property type="entry name" value="INDOLE PRENYLTRANSFERASE TDIB-RELATED"/>
    <property type="match status" value="1"/>
</dbReference>
<keyword evidence="4" id="KW-1185">Reference proteome</keyword>
<keyword evidence="2" id="KW-0808">Transferase</keyword>
<organism evidence="3 4">
    <name type="scientific">Alternaria panax</name>
    <dbReference type="NCBI Taxonomy" id="48097"/>
    <lineage>
        <taxon>Eukaryota</taxon>
        <taxon>Fungi</taxon>
        <taxon>Dikarya</taxon>
        <taxon>Ascomycota</taxon>
        <taxon>Pezizomycotina</taxon>
        <taxon>Dothideomycetes</taxon>
        <taxon>Pleosporomycetidae</taxon>
        <taxon>Pleosporales</taxon>
        <taxon>Pleosporineae</taxon>
        <taxon>Pleosporaceae</taxon>
        <taxon>Alternaria</taxon>
        <taxon>Alternaria sect. Panax</taxon>
    </lineage>
</organism>
<sequence>MISSTISPTTRIWESLRPLLPSRGSDCDYWWKYTGLHLAYLLEAAGYSTERQYEALLFHYHLVVPYLGPAPASDGTFHWPTVNTIQGPPVEYSWKWNTETGAPEVRYTFEAVDKFSGSPKDPLNQGPSRDMLYHIASAYPSVDLAWMNHFLATLFDHDQHRYAQEQDDEQITTTVMIAAEFVEPGLNIKSYLKSRRLGMRDVPLEVYKQAIFQACPTSAAATALYDFLEDDPEGQLLTPAILGLDCVAAPNSRIKLYFRTPHVRFSTIHTIMTLNNRKAVSASQTESLRKLLAAVTGLPLDFPDEADWPINARFRDLVHKQSAKVPLVYPACGFYFDIAPGREIPNVKVQVPLYVYGQEEQQLAEGVSQWMKDNGRGKFADQFLKALPRLGDRGTAHGPDRVKGQVVNGVHANGVHGNGVHTNGVHANGVHANGVHENGVHENATNGTKGMDASGKNGVHSNGTNGAHAGMPRGLQSYLSVMFTAGDQLEVTTYLTPVLSETPWVA</sequence>
<protein>
    <submittedName>
        <fullName evidence="3">Uncharacterized protein</fullName>
    </submittedName>
</protein>
<dbReference type="Proteomes" id="UP001199106">
    <property type="component" value="Unassembled WGS sequence"/>
</dbReference>
<evidence type="ECO:0000256" key="1">
    <source>
        <dbReference type="ARBA" id="ARBA00010209"/>
    </source>
</evidence>
<dbReference type="InterPro" id="IPR033964">
    <property type="entry name" value="ABBA"/>
</dbReference>
<gene>
    <name evidence="3" type="ORF">G6011_03181</name>
</gene>